<sequence>MGLTLGPAGIVDLCLGDSGWLLDGPESFFRPFTAGLRRTPQEERRAWLLGRLLNDEGARSCVADFFPPAAAWPLLAGPRRLHWLEWGQTPAAARKDLLGLGRP</sequence>
<reference evidence="1" key="1">
    <citation type="submission" date="2021-01" db="EMBL/GenBank/DDBJ databases">
        <authorList>
            <person name="Corre E."/>
            <person name="Pelletier E."/>
            <person name="Niang G."/>
            <person name="Scheremetjew M."/>
            <person name="Finn R."/>
            <person name="Kale V."/>
            <person name="Holt S."/>
            <person name="Cochrane G."/>
            <person name="Meng A."/>
            <person name="Brown T."/>
            <person name="Cohen L."/>
        </authorList>
    </citation>
    <scope>NUCLEOTIDE SEQUENCE</scope>
    <source>
        <strain evidence="1">OF101</strain>
    </source>
</reference>
<dbReference type="EMBL" id="HBGE01013843">
    <property type="protein sequence ID" value="CAD9102592.1"/>
    <property type="molecule type" value="Transcribed_RNA"/>
</dbReference>
<dbReference type="AlphaFoldDB" id="A0A7S1LF30"/>
<gene>
    <name evidence="1" type="ORF">ACAT0790_LOCUS8129</name>
</gene>
<protein>
    <submittedName>
        <fullName evidence="1">Uncharacterized protein</fullName>
    </submittedName>
</protein>
<accession>A0A7S1LF30</accession>
<organism evidence="1">
    <name type="scientific">Alexandrium catenella</name>
    <name type="common">Red tide dinoflagellate</name>
    <name type="synonym">Gonyaulax catenella</name>
    <dbReference type="NCBI Taxonomy" id="2925"/>
    <lineage>
        <taxon>Eukaryota</taxon>
        <taxon>Sar</taxon>
        <taxon>Alveolata</taxon>
        <taxon>Dinophyceae</taxon>
        <taxon>Gonyaulacales</taxon>
        <taxon>Pyrocystaceae</taxon>
        <taxon>Alexandrium</taxon>
    </lineage>
</organism>
<evidence type="ECO:0000313" key="1">
    <source>
        <dbReference type="EMBL" id="CAD9102592.1"/>
    </source>
</evidence>
<proteinExistence type="predicted"/>
<name>A0A7S1LF30_ALECA</name>